<feature type="signal peptide" evidence="5">
    <location>
        <begin position="1"/>
        <end position="17"/>
    </location>
</feature>
<evidence type="ECO:0000256" key="4">
    <source>
        <dbReference type="RuleBase" id="RU361187"/>
    </source>
</evidence>
<sequence length="386" mass="43358">MKIISILFILLTVNMHAENRLQSFKPGQTWPDNNGRHINAHGGGICVYDSTYYWFGEHKIEGKAGNKAQVGVSVYSSKDLYNWKDEGIALPVSDDPKSDIAKGCILERPKVIFNAKTNKFVMWFHLELKGQGYGAARSGIAIADKITGPYTFIRSIRPNAGHWPQNVTADEKDPRSIARTKAENDRFSGAPTKKHEKFNILGSHMEGGQMARDMTLFVDDDGKAYHLYSSEHNSTLHISLLTEDYLDHSGTYVRVFPFRWMEAPAICKNNGKYYLIASGCTGWSPNAARSTVADTIFGPWKELGNPCVGENTSNGLGPSKTFGGQSTYILPVLGQDNAFIAMFDQWRPNNAIDGRYIWLPIQFEKGSLKIEWQDEWNLSFFKKNPE</sequence>
<dbReference type="AlphaFoldDB" id="A0A851GK28"/>
<dbReference type="EMBL" id="JACBAZ010000001">
    <property type="protein sequence ID" value="NWK54524.1"/>
    <property type="molecule type" value="Genomic_DNA"/>
</dbReference>
<dbReference type="Pfam" id="PF04616">
    <property type="entry name" value="Glyco_hydro_43"/>
    <property type="match status" value="1"/>
</dbReference>
<dbReference type="GO" id="GO:0005975">
    <property type="term" value="P:carbohydrate metabolic process"/>
    <property type="evidence" value="ECO:0007669"/>
    <property type="project" value="InterPro"/>
</dbReference>
<evidence type="ECO:0000256" key="2">
    <source>
        <dbReference type="ARBA" id="ARBA00022801"/>
    </source>
</evidence>
<evidence type="ECO:0000313" key="7">
    <source>
        <dbReference type="Proteomes" id="UP000557872"/>
    </source>
</evidence>
<evidence type="ECO:0000256" key="3">
    <source>
        <dbReference type="ARBA" id="ARBA00023295"/>
    </source>
</evidence>
<proteinExistence type="inferred from homology"/>
<name>A0A851GK28_9BACT</name>
<keyword evidence="2 4" id="KW-0378">Hydrolase</keyword>
<protein>
    <submittedName>
        <fullName evidence="6">Family 43 glycosylhydrolase</fullName>
    </submittedName>
</protein>
<reference evidence="6 7" key="1">
    <citation type="submission" date="2020-07" db="EMBL/GenBank/DDBJ databases">
        <title>Roseicoccus Jingziensis gen. nov., sp. nov., isolated from coastal seawater.</title>
        <authorList>
            <person name="Feng X."/>
        </authorList>
    </citation>
    <scope>NUCLEOTIDE SEQUENCE [LARGE SCALE GENOMIC DNA]</scope>
    <source>
        <strain evidence="6 7">N1E253</strain>
    </source>
</reference>
<dbReference type="PANTHER" id="PTHR22925:SF3">
    <property type="entry name" value="GLYCOSYL HYDROLASE FAMILY PROTEIN 43"/>
    <property type="match status" value="1"/>
</dbReference>
<keyword evidence="3 4" id="KW-0326">Glycosidase</keyword>
<comment type="caution">
    <text evidence="6">The sequence shown here is derived from an EMBL/GenBank/DDBJ whole genome shotgun (WGS) entry which is preliminary data.</text>
</comment>
<evidence type="ECO:0000313" key="6">
    <source>
        <dbReference type="EMBL" id="NWK54524.1"/>
    </source>
</evidence>
<keyword evidence="5" id="KW-0732">Signal</keyword>
<dbReference type="SUPFAM" id="SSF75005">
    <property type="entry name" value="Arabinanase/levansucrase/invertase"/>
    <property type="match status" value="1"/>
</dbReference>
<dbReference type="GO" id="GO:0004553">
    <property type="term" value="F:hydrolase activity, hydrolyzing O-glycosyl compounds"/>
    <property type="evidence" value="ECO:0007669"/>
    <property type="project" value="InterPro"/>
</dbReference>
<accession>A0A851GK28</accession>
<dbReference type="InterPro" id="IPR023296">
    <property type="entry name" value="Glyco_hydro_beta-prop_sf"/>
</dbReference>
<comment type="similarity">
    <text evidence="1 4">Belongs to the glycosyl hydrolase 43 family.</text>
</comment>
<evidence type="ECO:0000256" key="5">
    <source>
        <dbReference type="SAM" id="SignalP"/>
    </source>
</evidence>
<dbReference type="Gene3D" id="2.115.10.20">
    <property type="entry name" value="Glycosyl hydrolase domain, family 43"/>
    <property type="match status" value="1"/>
</dbReference>
<dbReference type="Proteomes" id="UP000557872">
    <property type="component" value="Unassembled WGS sequence"/>
</dbReference>
<feature type="chain" id="PRO_5033035919" evidence="5">
    <location>
        <begin position="18"/>
        <end position="386"/>
    </location>
</feature>
<dbReference type="PANTHER" id="PTHR22925">
    <property type="entry name" value="GLYCOSYL HYDROLASE 43 FAMILY MEMBER"/>
    <property type="match status" value="1"/>
</dbReference>
<evidence type="ECO:0000256" key="1">
    <source>
        <dbReference type="ARBA" id="ARBA00009865"/>
    </source>
</evidence>
<keyword evidence="7" id="KW-1185">Reference proteome</keyword>
<dbReference type="InterPro" id="IPR006710">
    <property type="entry name" value="Glyco_hydro_43"/>
</dbReference>
<gene>
    <name evidence="6" type="ORF">HW115_02805</name>
</gene>
<dbReference type="CDD" id="cd18825">
    <property type="entry name" value="GH43_CtGH43-like"/>
    <property type="match status" value="1"/>
</dbReference>
<organism evidence="6 7">
    <name type="scientific">Oceaniferula marina</name>
    <dbReference type="NCBI Taxonomy" id="2748318"/>
    <lineage>
        <taxon>Bacteria</taxon>
        <taxon>Pseudomonadati</taxon>
        <taxon>Verrucomicrobiota</taxon>
        <taxon>Verrucomicrobiia</taxon>
        <taxon>Verrucomicrobiales</taxon>
        <taxon>Verrucomicrobiaceae</taxon>
        <taxon>Oceaniferula</taxon>
    </lineage>
</organism>